<name>A0A444MNE1_9SPHI</name>
<evidence type="ECO:0000313" key="2">
    <source>
        <dbReference type="Proteomes" id="UP000286701"/>
    </source>
</evidence>
<proteinExistence type="predicted"/>
<keyword evidence="2" id="KW-1185">Reference proteome</keyword>
<protein>
    <submittedName>
        <fullName evidence="1">Uncharacterized protein</fullName>
    </submittedName>
</protein>
<reference evidence="1 2" key="1">
    <citation type="submission" date="2019-01" db="EMBL/GenBank/DDBJ databases">
        <title>Mucilaginibacter antarcticum sp. nov., isolated from antarctic soil.</title>
        <authorList>
            <person name="Yan Y.-Q."/>
            <person name="Du Z.-J."/>
        </authorList>
    </citation>
    <scope>NUCLEOTIDE SEQUENCE [LARGE SCALE GENOMIC DNA]</scope>
    <source>
        <strain evidence="1 2">F01003</strain>
    </source>
</reference>
<dbReference type="OrthoDB" id="910810at2"/>
<sequence length="680" mass="76470">MQLYINNQLADLADDSPVALTFQINNLAEVKNQQGNTSNQFKLPLTQRNRQILGFPDDVAFTTGQPYDNYEAKIIQDGLEIVPNGIAFLNGIEGDGASMTVLSGNVDFFDTLDAKIYDMGDSSTIIGKQNLLNAYGHKWDVDTVVRSQQNTEGYIWPVVDYGTITYPSTTTTDMVDIRQMRPGFFLKTMVELMARQAGYRINPNSFLLKQPLYDKLIVQFANDDFSHGVDYQNTDDNLGITVQNGLTYVHSNSVYEEEVRFSTIVLDNAHCFKNNGYVANSNVDITATFTYSLTLAGRLIGNNPAKAHLYFMVGDLELGRITHDLADNATIITSAYHGLKTPFGMPSGYFGKKVFDNQKLTVDAQLVPGDRLRIVFEVNDRAAADLYCEIAPNATFNVETKRQQVLLGHQVQCERIFPDISLKDLLKDTLQRFGIICQTDSATRTVTFASFKNIVANIPIAKNWTGKCLDQGKAINFQLGGYAQVNYMKYKEDEAILPKSYGNAQINVKDKTLPATAELFESQFAATQARPYIAGTIAQIVKVDRSTDDTEIAFSISTQPRILINHTLNLLERSKQVIFTNGNATRVVNDAISTPYFALPDGNESLDWEQLRKTYYPELEKILQQTKKVVRYFMLSPRDILELDLLIPIYLEQDSAYYYINKIDSWRKSQPVKVELVKLG</sequence>
<comment type="caution">
    <text evidence="1">The sequence shown here is derived from an EMBL/GenBank/DDBJ whole genome shotgun (WGS) entry which is preliminary data.</text>
</comment>
<dbReference type="EMBL" id="SBIW01000006">
    <property type="protein sequence ID" value="RWY51190.1"/>
    <property type="molecule type" value="Genomic_DNA"/>
</dbReference>
<dbReference type="Proteomes" id="UP000286701">
    <property type="component" value="Unassembled WGS sequence"/>
</dbReference>
<evidence type="ECO:0000313" key="1">
    <source>
        <dbReference type="EMBL" id="RWY51190.1"/>
    </source>
</evidence>
<dbReference type="RefSeq" id="WP_128534610.1">
    <property type="nucleotide sequence ID" value="NZ_SBIW01000006.1"/>
</dbReference>
<accession>A0A444MNE1</accession>
<dbReference type="AlphaFoldDB" id="A0A444MNE1"/>
<gene>
    <name evidence="1" type="ORF">EPL05_14085</name>
</gene>
<organism evidence="1 2">
    <name type="scientific">Mucilaginibacter gilvus</name>
    <dbReference type="NCBI Taxonomy" id="2305909"/>
    <lineage>
        <taxon>Bacteria</taxon>
        <taxon>Pseudomonadati</taxon>
        <taxon>Bacteroidota</taxon>
        <taxon>Sphingobacteriia</taxon>
        <taxon>Sphingobacteriales</taxon>
        <taxon>Sphingobacteriaceae</taxon>
        <taxon>Mucilaginibacter</taxon>
    </lineage>
</organism>